<evidence type="ECO:0000256" key="1">
    <source>
        <dbReference type="PROSITE-ProRule" id="PRU00221"/>
    </source>
</evidence>
<dbReference type="PROSITE" id="PS50294">
    <property type="entry name" value="WD_REPEATS_REGION"/>
    <property type="match status" value="1"/>
</dbReference>
<dbReference type="EC" id="2.3.2.27" evidence="2"/>
<feature type="domain" description="Prp19 coiled-coil region" evidence="4">
    <location>
        <begin position="76"/>
        <end position="140"/>
    </location>
</feature>
<dbReference type="GO" id="GO:0071006">
    <property type="term" value="C:U2-type catalytic step 1 spliceosome"/>
    <property type="evidence" value="ECO:0007669"/>
    <property type="project" value="TreeGrafter"/>
</dbReference>
<comment type="subunit">
    <text evidence="2">Homotetramer.</text>
</comment>
<dbReference type="GO" id="GO:0061630">
    <property type="term" value="F:ubiquitin protein ligase activity"/>
    <property type="evidence" value="ECO:0007669"/>
    <property type="project" value="UniProtKB-UniRule"/>
</dbReference>
<keyword evidence="2" id="KW-0539">Nucleus</keyword>
<keyword evidence="7" id="KW-1185">Reference proteome</keyword>
<dbReference type="Gene3D" id="2.130.10.10">
    <property type="entry name" value="YVTN repeat-like/Quinoprotein amine dehydrogenase"/>
    <property type="match status" value="1"/>
</dbReference>
<dbReference type="Pfam" id="PF08606">
    <property type="entry name" value="Prp19"/>
    <property type="match status" value="1"/>
</dbReference>
<keyword evidence="2" id="KW-0747">Spliceosome</keyword>
<dbReference type="GO" id="GO:0070534">
    <property type="term" value="P:protein K63-linked ubiquitination"/>
    <property type="evidence" value="ECO:0007669"/>
    <property type="project" value="UniProtKB-UniRule"/>
</dbReference>
<dbReference type="PANTHER" id="PTHR43995:SF1">
    <property type="entry name" value="PRE-MRNA-PROCESSING FACTOR 19"/>
    <property type="match status" value="1"/>
</dbReference>
<dbReference type="GO" id="GO:0006281">
    <property type="term" value="P:DNA repair"/>
    <property type="evidence" value="ECO:0007669"/>
    <property type="project" value="UniProtKB-KW"/>
</dbReference>
<keyword evidence="2" id="KW-0507">mRNA processing</keyword>
<dbReference type="SUPFAM" id="SSF50978">
    <property type="entry name" value="WD40 repeat-like"/>
    <property type="match status" value="1"/>
</dbReference>
<dbReference type="InterPro" id="IPR036322">
    <property type="entry name" value="WD40_repeat_dom_sf"/>
</dbReference>
<dbReference type="InterPro" id="IPR038959">
    <property type="entry name" value="Prp19"/>
</dbReference>
<accession>A0AAD2CJE8</accession>
<proteinExistence type="inferred from homology"/>
<evidence type="ECO:0000313" key="7">
    <source>
        <dbReference type="Proteomes" id="UP001295423"/>
    </source>
</evidence>
<comment type="function">
    <text evidence="2">Ubiquitin-protein ligase which is mainly involved pre-mRNA splicing and DNA repair. Required for pre-mRNA splicing as component of the spliceosome.</text>
</comment>
<sequence length="513" mass="55421">MSLICEISGESLASTTEEIVVTPSGHTCIKRLLLAKLSENGGVDPFEQVQERPLSEDQLVTLSKKASIPPPRVHPTSLPNLLQQMQKEYDALVLELFDTRKALEDTRQELSQALYQNDAAVRVVARLSMERDAARQELEKWNSIVTTGPAAAAAEQTESAEEPSKKRRRTETPSEPLQNDIPSDDLQEMVDTWGTLQPQRKPMLKKAAAAAPTAEDLVGYVAGDKKALHKTTCKGLTAMAKAGNVLVTAGKDKQVIAYSLSENVVLQSFNFGSIPTCVDIFQSSLVAAANKNGRMIVYSLPDGSIVGELQSKTPIVNLCIHPSANHLCIATKAGKIIIYALQDQKIFPVSEFSGDEAAEYTCGALHPDGLIYAAGTTTGKIHMWDFKNKLLASVLEEGEDSVEAIEFSNNGYHVATSHSSATVRVWDLRKQKTIATLNPDKSLLEAVSTLAFDESGKYLAYGGKGGVQITAVKEWGETAKLASKSPVSAIAWGEAMIATTAEGDRVVSIHQKS</sequence>
<reference evidence="6" key="1">
    <citation type="submission" date="2023-08" db="EMBL/GenBank/DDBJ databases">
        <authorList>
            <person name="Audoor S."/>
            <person name="Bilcke G."/>
        </authorList>
    </citation>
    <scope>NUCLEOTIDE SEQUENCE</scope>
</reference>
<dbReference type="PROSITE" id="PS50082">
    <property type="entry name" value="WD_REPEATS_2"/>
    <property type="match status" value="1"/>
</dbReference>
<dbReference type="PANTHER" id="PTHR43995">
    <property type="entry name" value="PRE-MRNA-PROCESSING FACTOR 19"/>
    <property type="match status" value="1"/>
</dbReference>
<dbReference type="Proteomes" id="UP001295423">
    <property type="component" value="Unassembled WGS sequence"/>
</dbReference>
<keyword evidence="2" id="KW-0227">DNA damage</keyword>
<keyword evidence="2" id="KW-0808">Transferase</keyword>
<evidence type="ECO:0000259" key="5">
    <source>
        <dbReference type="Pfam" id="PF12894"/>
    </source>
</evidence>
<dbReference type="EMBL" id="CAKOGP040000391">
    <property type="protein sequence ID" value="CAJ1934815.1"/>
    <property type="molecule type" value="Genomic_DNA"/>
</dbReference>
<keyword evidence="1" id="KW-0853">WD repeat</keyword>
<gene>
    <name evidence="6" type="ORF">CYCCA115_LOCUS4152</name>
</gene>
<evidence type="ECO:0000256" key="3">
    <source>
        <dbReference type="SAM" id="MobiDB-lite"/>
    </source>
</evidence>
<keyword evidence="2" id="KW-0833">Ubl conjugation pathway</keyword>
<dbReference type="InterPro" id="IPR015943">
    <property type="entry name" value="WD40/YVTN_repeat-like_dom_sf"/>
</dbReference>
<comment type="pathway">
    <text evidence="2">Protein modification; protein ubiquitination.</text>
</comment>
<feature type="domain" description="Anaphase-promoting complex subunit 4-like WD40" evidence="5">
    <location>
        <begin position="323"/>
        <end position="409"/>
    </location>
</feature>
<organism evidence="6 7">
    <name type="scientific">Cylindrotheca closterium</name>
    <dbReference type="NCBI Taxonomy" id="2856"/>
    <lineage>
        <taxon>Eukaryota</taxon>
        <taxon>Sar</taxon>
        <taxon>Stramenopiles</taxon>
        <taxon>Ochrophyta</taxon>
        <taxon>Bacillariophyta</taxon>
        <taxon>Bacillariophyceae</taxon>
        <taxon>Bacillariophycidae</taxon>
        <taxon>Bacillariales</taxon>
        <taxon>Bacillariaceae</taxon>
        <taxon>Cylindrotheca</taxon>
    </lineage>
</organism>
<evidence type="ECO:0000313" key="6">
    <source>
        <dbReference type="EMBL" id="CAJ1934815.1"/>
    </source>
</evidence>
<dbReference type="Pfam" id="PF12894">
    <property type="entry name" value="ANAPC4_WD40"/>
    <property type="match status" value="1"/>
</dbReference>
<dbReference type="GO" id="GO:0005737">
    <property type="term" value="C:cytoplasm"/>
    <property type="evidence" value="ECO:0007669"/>
    <property type="project" value="TreeGrafter"/>
</dbReference>
<feature type="region of interest" description="Disordered" evidence="3">
    <location>
        <begin position="140"/>
        <end position="183"/>
    </location>
</feature>
<keyword evidence="2" id="KW-0234">DNA repair</keyword>
<dbReference type="GO" id="GO:0000974">
    <property type="term" value="C:Prp19 complex"/>
    <property type="evidence" value="ECO:0007669"/>
    <property type="project" value="UniProtKB-UniRule"/>
</dbReference>
<dbReference type="SMART" id="SM00320">
    <property type="entry name" value="WD40"/>
    <property type="match status" value="6"/>
</dbReference>
<dbReference type="InterPro" id="IPR001680">
    <property type="entry name" value="WD40_rpt"/>
</dbReference>
<protein>
    <recommendedName>
        <fullName evidence="2">Pre-mRNA-processing factor 19</fullName>
        <ecNumber evidence="2">2.3.2.27</ecNumber>
    </recommendedName>
</protein>
<comment type="subcellular location">
    <subcellularLocation>
        <location evidence="2">Nucleus</location>
    </subcellularLocation>
</comment>
<comment type="caution">
    <text evidence="6">The sequence shown here is derived from an EMBL/GenBank/DDBJ whole genome shotgun (WGS) entry which is preliminary data.</text>
</comment>
<comment type="catalytic activity">
    <reaction evidence="2">
        <text>S-ubiquitinyl-[E2 ubiquitin-conjugating enzyme]-L-cysteine + [acceptor protein]-L-lysine = [E2 ubiquitin-conjugating enzyme]-L-cysteine + N(6)-ubiquitinyl-[acceptor protein]-L-lysine.</text>
        <dbReference type="EC" id="2.3.2.27"/>
    </reaction>
</comment>
<feature type="repeat" description="WD" evidence="1">
    <location>
        <begin position="395"/>
        <end position="436"/>
    </location>
</feature>
<name>A0AAD2CJE8_9STRA</name>
<dbReference type="AlphaFoldDB" id="A0AAD2CJE8"/>
<dbReference type="GO" id="GO:0000398">
    <property type="term" value="P:mRNA splicing, via spliceosome"/>
    <property type="evidence" value="ECO:0007669"/>
    <property type="project" value="InterPro"/>
</dbReference>
<keyword evidence="2" id="KW-0508">mRNA splicing</keyword>
<evidence type="ECO:0000256" key="2">
    <source>
        <dbReference type="RuleBase" id="RU367101"/>
    </source>
</evidence>
<dbReference type="InterPro" id="IPR013915">
    <property type="entry name" value="Prp19_cc"/>
</dbReference>
<dbReference type="InterPro" id="IPR024977">
    <property type="entry name" value="Apc4-like_WD40_dom"/>
</dbReference>
<comment type="similarity">
    <text evidence="2">Belongs to the WD repeat PRP19 family.</text>
</comment>
<evidence type="ECO:0000259" key="4">
    <source>
        <dbReference type="Pfam" id="PF08606"/>
    </source>
</evidence>